<keyword evidence="2" id="KW-1185">Reference proteome</keyword>
<proteinExistence type="predicted"/>
<organism evidence="1 2">
    <name type="scientific">Hymenobacter ginkgonis</name>
    <dbReference type="NCBI Taxonomy" id="2682976"/>
    <lineage>
        <taxon>Bacteria</taxon>
        <taxon>Pseudomonadati</taxon>
        <taxon>Bacteroidota</taxon>
        <taxon>Cytophagia</taxon>
        <taxon>Cytophagales</taxon>
        <taxon>Hymenobacteraceae</taxon>
        <taxon>Hymenobacter</taxon>
    </lineage>
</organism>
<sequence>MVASKMMTVKGRILDENGHPLVGATVLDKNNGRGASTDATGKYTLVVPASQALQLQFGYGGYSEEEVQVKGQGVHNVTLLPRTDIKKKHHWWPF</sequence>
<dbReference type="Pfam" id="PF13715">
    <property type="entry name" value="CarbopepD_reg_2"/>
    <property type="match status" value="1"/>
</dbReference>
<dbReference type="Proteomes" id="UP000441336">
    <property type="component" value="Unassembled WGS sequence"/>
</dbReference>
<dbReference type="InterPro" id="IPR008969">
    <property type="entry name" value="CarboxyPept-like_regulatory"/>
</dbReference>
<evidence type="ECO:0000313" key="1">
    <source>
        <dbReference type="EMBL" id="MVN78399.1"/>
    </source>
</evidence>
<evidence type="ECO:0000313" key="2">
    <source>
        <dbReference type="Proteomes" id="UP000441336"/>
    </source>
</evidence>
<reference evidence="1 2" key="1">
    <citation type="submission" date="2019-12" db="EMBL/GenBank/DDBJ databases">
        <title>Hymenobacter sp. HMF4947 Genome sequencing and assembly.</title>
        <authorList>
            <person name="Kang H."/>
            <person name="Cha I."/>
            <person name="Kim H."/>
            <person name="Joh K."/>
        </authorList>
    </citation>
    <scope>NUCLEOTIDE SEQUENCE [LARGE SCALE GENOMIC DNA]</scope>
    <source>
        <strain evidence="1 2">HMF4947</strain>
    </source>
</reference>
<name>A0A7K1TJ22_9BACT</name>
<gene>
    <name evidence="1" type="ORF">GO988_18875</name>
</gene>
<accession>A0A7K1TJ22</accession>
<evidence type="ECO:0008006" key="3">
    <source>
        <dbReference type="Google" id="ProtNLM"/>
    </source>
</evidence>
<dbReference type="Gene3D" id="2.60.40.1120">
    <property type="entry name" value="Carboxypeptidase-like, regulatory domain"/>
    <property type="match status" value="1"/>
</dbReference>
<dbReference type="EMBL" id="WQKZ01000005">
    <property type="protein sequence ID" value="MVN78399.1"/>
    <property type="molecule type" value="Genomic_DNA"/>
</dbReference>
<dbReference type="SUPFAM" id="SSF49464">
    <property type="entry name" value="Carboxypeptidase regulatory domain-like"/>
    <property type="match status" value="1"/>
</dbReference>
<dbReference type="AlphaFoldDB" id="A0A7K1TJ22"/>
<protein>
    <recommendedName>
        <fullName evidence="3">Carboxypeptidase-like regulatory domain-containing protein</fullName>
    </recommendedName>
</protein>
<comment type="caution">
    <text evidence="1">The sequence shown here is derived from an EMBL/GenBank/DDBJ whole genome shotgun (WGS) entry which is preliminary data.</text>
</comment>